<dbReference type="OrthoDB" id="391988at2759"/>
<gene>
    <name evidence="1" type="ORF">K435DRAFT_668612</name>
</gene>
<keyword evidence="2" id="KW-1185">Reference proteome</keyword>
<dbReference type="AlphaFoldDB" id="A0A4S8LXD9"/>
<proteinExistence type="predicted"/>
<reference evidence="1 2" key="1">
    <citation type="journal article" date="2019" name="Nat. Ecol. Evol.">
        <title>Megaphylogeny resolves global patterns of mushroom evolution.</title>
        <authorList>
            <person name="Varga T."/>
            <person name="Krizsan K."/>
            <person name="Foldi C."/>
            <person name="Dima B."/>
            <person name="Sanchez-Garcia M."/>
            <person name="Sanchez-Ramirez S."/>
            <person name="Szollosi G.J."/>
            <person name="Szarkandi J.G."/>
            <person name="Papp V."/>
            <person name="Albert L."/>
            <person name="Andreopoulos W."/>
            <person name="Angelini C."/>
            <person name="Antonin V."/>
            <person name="Barry K.W."/>
            <person name="Bougher N.L."/>
            <person name="Buchanan P."/>
            <person name="Buyck B."/>
            <person name="Bense V."/>
            <person name="Catcheside P."/>
            <person name="Chovatia M."/>
            <person name="Cooper J."/>
            <person name="Damon W."/>
            <person name="Desjardin D."/>
            <person name="Finy P."/>
            <person name="Geml J."/>
            <person name="Haridas S."/>
            <person name="Hughes K."/>
            <person name="Justo A."/>
            <person name="Karasinski D."/>
            <person name="Kautmanova I."/>
            <person name="Kiss B."/>
            <person name="Kocsube S."/>
            <person name="Kotiranta H."/>
            <person name="LaButti K.M."/>
            <person name="Lechner B.E."/>
            <person name="Liimatainen K."/>
            <person name="Lipzen A."/>
            <person name="Lukacs Z."/>
            <person name="Mihaltcheva S."/>
            <person name="Morgado L.N."/>
            <person name="Niskanen T."/>
            <person name="Noordeloos M.E."/>
            <person name="Ohm R.A."/>
            <person name="Ortiz-Santana B."/>
            <person name="Ovrebo C."/>
            <person name="Racz N."/>
            <person name="Riley R."/>
            <person name="Savchenko A."/>
            <person name="Shiryaev A."/>
            <person name="Soop K."/>
            <person name="Spirin V."/>
            <person name="Szebenyi C."/>
            <person name="Tomsovsky M."/>
            <person name="Tulloss R.E."/>
            <person name="Uehling J."/>
            <person name="Grigoriev I.V."/>
            <person name="Vagvolgyi C."/>
            <person name="Papp T."/>
            <person name="Martin F.M."/>
            <person name="Miettinen O."/>
            <person name="Hibbett D.S."/>
            <person name="Nagy L.G."/>
        </authorList>
    </citation>
    <scope>NUCLEOTIDE SEQUENCE [LARGE SCALE GENOMIC DNA]</scope>
    <source>
        <strain evidence="1 2">CBS 962.96</strain>
    </source>
</reference>
<dbReference type="InterPro" id="IPR027417">
    <property type="entry name" value="P-loop_NTPase"/>
</dbReference>
<dbReference type="Gene3D" id="3.40.50.300">
    <property type="entry name" value="P-loop containing nucleotide triphosphate hydrolases"/>
    <property type="match status" value="1"/>
</dbReference>
<name>A0A4S8LXD9_DENBC</name>
<dbReference type="EMBL" id="ML179226">
    <property type="protein sequence ID" value="THU94339.1"/>
    <property type="molecule type" value="Genomic_DNA"/>
</dbReference>
<evidence type="ECO:0000313" key="2">
    <source>
        <dbReference type="Proteomes" id="UP000297245"/>
    </source>
</evidence>
<evidence type="ECO:0000313" key="1">
    <source>
        <dbReference type="EMBL" id="THU94339.1"/>
    </source>
</evidence>
<accession>A0A4S8LXD9</accession>
<evidence type="ECO:0008006" key="3">
    <source>
        <dbReference type="Google" id="ProtNLM"/>
    </source>
</evidence>
<organism evidence="1 2">
    <name type="scientific">Dendrothele bispora (strain CBS 962.96)</name>
    <dbReference type="NCBI Taxonomy" id="1314807"/>
    <lineage>
        <taxon>Eukaryota</taxon>
        <taxon>Fungi</taxon>
        <taxon>Dikarya</taxon>
        <taxon>Basidiomycota</taxon>
        <taxon>Agaricomycotina</taxon>
        <taxon>Agaricomycetes</taxon>
        <taxon>Agaricomycetidae</taxon>
        <taxon>Agaricales</taxon>
        <taxon>Agaricales incertae sedis</taxon>
        <taxon>Dendrothele</taxon>
    </lineage>
</organism>
<protein>
    <recommendedName>
        <fullName evidence="3">G domain-containing protein</fullName>
    </recommendedName>
</protein>
<sequence length="111" mass="12777">MTTNSPNLPSRVEETLAVCPQFRILLTGIGKSSLIRSVFNIDIKDIDIAHDRVGKADINREWISSTNPRFILHDSEGFEPGSERTWDIVENFIQDKCNTERPLKDRLHTIW</sequence>
<dbReference type="Proteomes" id="UP000297245">
    <property type="component" value="Unassembled WGS sequence"/>
</dbReference>